<feature type="chain" id="PRO_5007801548" evidence="8">
    <location>
        <begin position="22"/>
        <end position="526"/>
    </location>
</feature>
<keyword evidence="11" id="KW-1185">Reference proteome</keyword>
<evidence type="ECO:0000256" key="8">
    <source>
        <dbReference type="SAM" id="SignalP"/>
    </source>
</evidence>
<keyword evidence="2 7" id="KW-0812">Transmembrane</keyword>
<evidence type="ECO:0000313" key="10">
    <source>
        <dbReference type="EMBL" id="KXH29428.1"/>
    </source>
</evidence>
<comment type="caution">
    <text evidence="10">The sequence shown here is derived from an EMBL/GenBank/DDBJ whole genome shotgun (WGS) entry which is preliminary data.</text>
</comment>
<gene>
    <name evidence="10" type="ORF">CSAL01_01639</name>
</gene>
<dbReference type="GO" id="GO:0016020">
    <property type="term" value="C:membrane"/>
    <property type="evidence" value="ECO:0007669"/>
    <property type="project" value="UniProtKB-SubCell"/>
</dbReference>
<dbReference type="PANTHER" id="PTHR33048:SF47">
    <property type="entry name" value="INTEGRAL MEMBRANE PROTEIN-RELATED"/>
    <property type="match status" value="1"/>
</dbReference>
<dbReference type="AlphaFoldDB" id="A0A135S0P7"/>
<evidence type="ECO:0000256" key="4">
    <source>
        <dbReference type="ARBA" id="ARBA00023136"/>
    </source>
</evidence>
<dbReference type="EMBL" id="JFFI01002594">
    <property type="protein sequence ID" value="KXH29428.1"/>
    <property type="molecule type" value="Genomic_DNA"/>
</dbReference>
<evidence type="ECO:0000256" key="1">
    <source>
        <dbReference type="ARBA" id="ARBA00004141"/>
    </source>
</evidence>
<protein>
    <submittedName>
        <fullName evidence="10">Integral membrane protein</fullName>
    </submittedName>
</protein>
<comment type="similarity">
    <text evidence="5">Belongs to the SAT4 family.</text>
</comment>
<feature type="region of interest" description="Disordered" evidence="6">
    <location>
        <begin position="411"/>
        <end position="437"/>
    </location>
</feature>
<keyword evidence="8" id="KW-0732">Signal</keyword>
<reference evidence="10 11" key="1">
    <citation type="submission" date="2014-02" db="EMBL/GenBank/DDBJ databases">
        <title>The genome sequence of Colletotrichum salicis CBS 607.94.</title>
        <authorList>
            <person name="Baroncelli R."/>
            <person name="Thon M.R."/>
        </authorList>
    </citation>
    <scope>NUCLEOTIDE SEQUENCE [LARGE SCALE GENOMIC DNA]</scope>
    <source>
        <strain evidence="10 11">CBS 607.94</strain>
    </source>
</reference>
<accession>A0A135S0P7</accession>
<evidence type="ECO:0000256" key="7">
    <source>
        <dbReference type="SAM" id="Phobius"/>
    </source>
</evidence>
<dbReference type="InterPro" id="IPR052337">
    <property type="entry name" value="SAT4-like"/>
</dbReference>
<dbReference type="InterPro" id="IPR049326">
    <property type="entry name" value="Rhodopsin_dom_fungi"/>
</dbReference>
<feature type="signal peptide" evidence="8">
    <location>
        <begin position="1"/>
        <end position="21"/>
    </location>
</feature>
<keyword evidence="4 7" id="KW-0472">Membrane</keyword>
<sequence>METKRIMKLGGVLLVAAVAQATFTPGLNSSSLTTLITRVPQCAVGSSKYQNRKRRRSDPQLSNYRWHASSTGTTPPTAPLTMCTAVMRLQRPNRSPGATVNVTQELCNGYPNEPRARPAKFLSVGLPTMTLVVVLLRCATQIHVSRRLWWDDGAALLAMALLAVISVLGYANEDMGFGHHYWNIDPGNSKTILQIIYVLQMLYIFVQAFAKISIACFYSRVFASKTFRLKTNIFMIFLTTRSLLFLLLIIFQCTPIQSIWNRAIPSQCLNISAISNGGAAFSIFEDMILITLPISELPKLQLDRKKKAALFGMFALGSLRTSACIGSMIRLKYMVTFAHSFDPTWDYVDVADWSSLELNAAVMCGSLPALRPLFIKARTLVSAIKLSSGSGVPTSTSGKLDQHQQRHGFAMGNIAPRPSRSHQASGQSWPADADTNHKPIRLDSLKIESAASDSKSAHYCRETAIKSSGSDLDSGQWSAGASSAAFDGEQMKSPIESLEKAFTANEWIAAGNELVLEKQAHFFMLG</sequence>
<dbReference type="Pfam" id="PF20684">
    <property type="entry name" value="Fung_rhodopsin"/>
    <property type="match status" value="1"/>
</dbReference>
<feature type="transmembrane region" description="Helical" evidence="7">
    <location>
        <begin position="231"/>
        <end position="251"/>
    </location>
</feature>
<dbReference type="STRING" id="1209931.A0A135S0P7"/>
<dbReference type="OrthoDB" id="5329176at2759"/>
<keyword evidence="3 7" id="KW-1133">Transmembrane helix</keyword>
<proteinExistence type="inferred from homology"/>
<feature type="region of interest" description="Disordered" evidence="6">
    <location>
        <begin position="47"/>
        <end position="77"/>
    </location>
</feature>
<feature type="transmembrane region" description="Helical" evidence="7">
    <location>
        <begin position="148"/>
        <end position="171"/>
    </location>
</feature>
<organism evidence="10 11">
    <name type="scientific">Colletotrichum salicis</name>
    <dbReference type="NCBI Taxonomy" id="1209931"/>
    <lineage>
        <taxon>Eukaryota</taxon>
        <taxon>Fungi</taxon>
        <taxon>Dikarya</taxon>
        <taxon>Ascomycota</taxon>
        <taxon>Pezizomycotina</taxon>
        <taxon>Sordariomycetes</taxon>
        <taxon>Hypocreomycetidae</taxon>
        <taxon>Glomerellales</taxon>
        <taxon>Glomerellaceae</taxon>
        <taxon>Colletotrichum</taxon>
        <taxon>Colletotrichum acutatum species complex</taxon>
    </lineage>
</organism>
<evidence type="ECO:0000256" key="6">
    <source>
        <dbReference type="SAM" id="MobiDB-lite"/>
    </source>
</evidence>
<feature type="domain" description="Rhodopsin" evidence="9">
    <location>
        <begin position="136"/>
        <end position="375"/>
    </location>
</feature>
<evidence type="ECO:0000256" key="3">
    <source>
        <dbReference type="ARBA" id="ARBA00022989"/>
    </source>
</evidence>
<evidence type="ECO:0000259" key="9">
    <source>
        <dbReference type="Pfam" id="PF20684"/>
    </source>
</evidence>
<evidence type="ECO:0000313" key="11">
    <source>
        <dbReference type="Proteomes" id="UP000070121"/>
    </source>
</evidence>
<evidence type="ECO:0000256" key="5">
    <source>
        <dbReference type="ARBA" id="ARBA00038359"/>
    </source>
</evidence>
<evidence type="ECO:0000256" key="2">
    <source>
        <dbReference type="ARBA" id="ARBA00022692"/>
    </source>
</evidence>
<dbReference type="PANTHER" id="PTHR33048">
    <property type="entry name" value="PTH11-LIKE INTEGRAL MEMBRANE PROTEIN (AFU_ORTHOLOGUE AFUA_5G11245)"/>
    <property type="match status" value="1"/>
</dbReference>
<feature type="transmembrane region" description="Helical" evidence="7">
    <location>
        <begin position="191"/>
        <end position="210"/>
    </location>
</feature>
<name>A0A135S0P7_9PEZI</name>
<comment type="subcellular location">
    <subcellularLocation>
        <location evidence="1">Membrane</location>
        <topology evidence="1">Multi-pass membrane protein</topology>
    </subcellularLocation>
</comment>
<dbReference type="Proteomes" id="UP000070121">
    <property type="component" value="Unassembled WGS sequence"/>
</dbReference>